<evidence type="ECO:0000313" key="4">
    <source>
        <dbReference type="Proteomes" id="UP000626148"/>
    </source>
</evidence>
<feature type="signal peptide" evidence="1">
    <location>
        <begin position="1"/>
        <end position="19"/>
    </location>
</feature>
<proteinExistence type="predicted"/>
<dbReference type="PANTHER" id="PTHR42852">
    <property type="entry name" value="THIOL:DISULFIDE INTERCHANGE PROTEIN DSBE"/>
    <property type="match status" value="1"/>
</dbReference>
<sequence>MKRLCAWVLAAVVSVGVFADVNEGDALPSFRLPTLDGRVLDSQALEGRVVYIDFWASWCTTCRKSFPELNELHAELKSRGIVFIGINTDEDPALAERFLSGTPVDFLILSDKSQEVVSQFNPTGFPTAYVIDKQGQVHTVKEGYAGKEATRELLLSLL</sequence>
<reference evidence="3" key="2">
    <citation type="submission" date="2020-09" db="EMBL/GenBank/DDBJ databases">
        <authorList>
            <person name="Sun Q."/>
            <person name="Kim S."/>
        </authorList>
    </citation>
    <scope>NUCLEOTIDE SEQUENCE</scope>
    <source>
        <strain evidence="3">KCTC 22169</strain>
    </source>
</reference>
<dbReference type="RefSeq" id="WP_189608794.1">
    <property type="nucleotide sequence ID" value="NZ_BMXR01000005.1"/>
</dbReference>
<name>A0A918K9P4_9GAMM</name>
<dbReference type="InterPro" id="IPR036249">
    <property type="entry name" value="Thioredoxin-like_sf"/>
</dbReference>
<dbReference type="SUPFAM" id="SSF52833">
    <property type="entry name" value="Thioredoxin-like"/>
    <property type="match status" value="1"/>
</dbReference>
<dbReference type="PANTHER" id="PTHR42852:SF13">
    <property type="entry name" value="PROTEIN DIPZ"/>
    <property type="match status" value="1"/>
</dbReference>
<gene>
    <name evidence="3" type="ORF">GCM10007392_23660</name>
</gene>
<organism evidence="3 4">
    <name type="scientific">Saccharospirillum salsuginis</name>
    <dbReference type="NCBI Taxonomy" id="418750"/>
    <lineage>
        <taxon>Bacteria</taxon>
        <taxon>Pseudomonadati</taxon>
        <taxon>Pseudomonadota</taxon>
        <taxon>Gammaproteobacteria</taxon>
        <taxon>Oceanospirillales</taxon>
        <taxon>Saccharospirillaceae</taxon>
        <taxon>Saccharospirillum</taxon>
    </lineage>
</organism>
<comment type="caution">
    <text evidence="3">The sequence shown here is derived from an EMBL/GenBank/DDBJ whole genome shotgun (WGS) entry which is preliminary data.</text>
</comment>
<dbReference type="EMBL" id="BMXR01000005">
    <property type="protein sequence ID" value="GGX55267.1"/>
    <property type="molecule type" value="Genomic_DNA"/>
</dbReference>
<protein>
    <submittedName>
        <fullName evidence="3">Thiol:disulfide interchange protein</fullName>
    </submittedName>
</protein>
<feature type="domain" description="Thioredoxin" evidence="2">
    <location>
        <begin position="21"/>
        <end position="158"/>
    </location>
</feature>
<evidence type="ECO:0000259" key="2">
    <source>
        <dbReference type="PROSITE" id="PS51352"/>
    </source>
</evidence>
<dbReference type="Pfam" id="PF08534">
    <property type="entry name" value="Redoxin"/>
    <property type="match status" value="1"/>
</dbReference>
<reference evidence="3" key="1">
    <citation type="journal article" date="2014" name="Int. J. Syst. Evol. Microbiol.">
        <title>Complete genome sequence of Corynebacterium casei LMG S-19264T (=DSM 44701T), isolated from a smear-ripened cheese.</title>
        <authorList>
            <consortium name="US DOE Joint Genome Institute (JGI-PGF)"/>
            <person name="Walter F."/>
            <person name="Albersmeier A."/>
            <person name="Kalinowski J."/>
            <person name="Ruckert C."/>
        </authorList>
    </citation>
    <scope>NUCLEOTIDE SEQUENCE</scope>
    <source>
        <strain evidence="3">KCTC 22169</strain>
    </source>
</reference>
<dbReference type="GO" id="GO:0016491">
    <property type="term" value="F:oxidoreductase activity"/>
    <property type="evidence" value="ECO:0007669"/>
    <property type="project" value="InterPro"/>
</dbReference>
<evidence type="ECO:0000256" key="1">
    <source>
        <dbReference type="SAM" id="SignalP"/>
    </source>
</evidence>
<keyword evidence="4" id="KW-1185">Reference proteome</keyword>
<dbReference type="Proteomes" id="UP000626148">
    <property type="component" value="Unassembled WGS sequence"/>
</dbReference>
<keyword evidence="1" id="KW-0732">Signal</keyword>
<dbReference type="CDD" id="cd02966">
    <property type="entry name" value="TlpA_like_family"/>
    <property type="match status" value="1"/>
</dbReference>
<dbReference type="AlphaFoldDB" id="A0A918K9P4"/>
<feature type="chain" id="PRO_5036825715" evidence="1">
    <location>
        <begin position="20"/>
        <end position="158"/>
    </location>
</feature>
<accession>A0A918K9P4</accession>
<evidence type="ECO:0000313" key="3">
    <source>
        <dbReference type="EMBL" id="GGX55267.1"/>
    </source>
</evidence>
<dbReference type="InterPro" id="IPR013740">
    <property type="entry name" value="Redoxin"/>
</dbReference>
<dbReference type="Gene3D" id="3.40.30.10">
    <property type="entry name" value="Glutaredoxin"/>
    <property type="match status" value="1"/>
</dbReference>
<dbReference type="InterPro" id="IPR050553">
    <property type="entry name" value="Thioredoxin_ResA/DsbE_sf"/>
</dbReference>
<dbReference type="PROSITE" id="PS51352">
    <property type="entry name" value="THIOREDOXIN_2"/>
    <property type="match status" value="1"/>
</dbReference>
<dbReference type="InterPro" id="IPR013766">
    <property type="entry name" value="Thioredoxin_domain"/>
</dbReference>